<comment type="caution">
    <text evidence="2">The sequence shown here is derived from an EMBL/GenBank/DDBJ whole genome shotgun (WGS) entry which is preliminary data.</text>
</comment>
<name>A0ABP5R714_9ACTN</name>
<feature type="region of interest" description="Disordered" evidence="1">
    <location>
        <begin position="1"/>
        <end position="38"/>
    </location>
</feature>
<feature type="compositionally biased region" description="Pro residues" evidence="1">
    <location>
        <begin position="13"/>
        <end position="28"/>
    </location>
</feature>
<sequence length="334" mass="33906">MTESTRPDAPVEPAAPAPAPAPAKPAPEPAAVSPDPVNPWAVSAEASAAEAARKAGRTTALRWGATALLLLLSGTATAVAVTAQDRTDIPGLRTTNDGRYAFPALTLPPLPSGKPVPSADPANRRHYADLRGLLLPAPKGASDEAGPPAAPATAVASAAPSAGTSPSASTASSTAAATPAAPSATAVAGAARVSCADYANRHKSPAVLTAMLDENACRAAARRVWTGPDGTRTEIWLLSFGSRTEAAAFARDLGTDDLKDVPALLHVSLPIDVEGHTTNQLLQTKERAAGKDPVGRVAELVNGDVFGSVVMTNPKGVPLQAFQQVTILQSVMLD</sequence>
<dbReference type="RefSeq" id="WP_344637388.1">
    <property type="nucleotide sequence ID" value="NZ_BAAATR010000014.1"/>
</dbReference>
<feature type="compositionally biased region" description="Low complexity" evidence="1">
    <location>
        <begin position="145"/>
        <end position="181"/>
    </location>
</feature>
<protein>
    <submittedName>
        <fullName evidence="2">Uncharacterized protein</fullName>
    </submittedName>
</protein>
<dbReference type="Proteomes" id="UP001500305">
    <property type="component" value="Unassembled WGS sequence"/>
</dbReference>
<reference evidence="3" key="1">
    <citation type="journal article" date="2019" name="Int. J. Syst. Evol. Microbiol.">
        <title>The Global Catalogue of Microorganisms (GCM) 10K type strain sequencing project: providing services to taxonomists for standard genome sequencing and annotation.</title>
        <authorList>
            <consortium name="The Broad Institute Genomics Platform"/>
            <consortium name="The Broad Institute Genome Sequencing Center for Infectious Disease"/>
            <person name="Wu L."/>
            <person name="Ma J."/>
        </authorList>
    </citation>
    <scope>NUCLEOTIDE SEQUENCE [LARGE SCALE GENOMIC DNA]</scope>
    <source>
        <strain evidence="3">JCM 7356</strain>
    </source>
</reference>
<accession>A0ABP5R714</accession>
<evidence type="ECO:0000256" key="1">
    <source>
        <dbReference type="SAM" id="MobiDB-lite"/>
    </source>
</evidence>
<feature type="region of interest" description="Disordered" evidence="1">
    <location>
        <begin position="136"/>
        <end position="181"/>
    </location>
</feature>
<keyword evidence="3" id="KW-1185">Reference proteome</keyword>
<organism evidence="2 3">
    <name type="scientific">Kitasatospora cystarginea</name>
    <dbReference type="NCBI Taxonomy" id="58350"/>
    <lineage>
        <taxon>Bacteria</taxon>
        <taxon>Bacillati</taxon>
        <taxon>Actinomycetota</taxon>
        <taxon>Actinomycetes</taxon>
        <taxon>Kitasatosporales</taxon>
        <taxon>Streptomycetaceae</taxon>
        <taxon>Kitasatospora</taxon>
    </lineage>
</organism>
<evidence type="ECO:0000313" key="2">
    <source>
        <dbReference type="EMBL" id="GAA2249735.1"/>
    </source>
</evidence>
<proteinExistence type="predicted"/>
<feature type="region of interest" description="Disordered" evidence="1">
    <location>
        <begin position="104"/>
        <end position="123"/>
    </location>
</feature>
<dbReference type="EMBL" id="BAAATR010000014">
    <property type="protein sequence ID" value="GAA2249735.1"/>
    <property type="molecule type" value="Genomic_DNA"/>
</dbReference>
<gene>
    <name evidence="2" type="ORF">GCM10010430_35620</name>
</gene>
<evidence type="ECO:0000313" key="3">
    <source>
        <dbReference type="Proteomes" id="UP001500305"/>
    </source>
</evidence>